<dbReference type="EMBL" id="JBHSBI010000040">
    <property type="protein sequence ID" value="MFC4015080.1"/>
    <property type="molecule type" value="Genomic_DNA"/>
</dbReference>
<proteinExistence type="predicted"/>
<dbReference type="PANTHER" id="PTHR30055">
    <property type="entry name" value="HTH-TYPE TRANSCRIPTIONAL REGULATOR RUTR"/>
    <property type="match status" value="1"/>
</dbReference>
<dbReference type="PRINTS" id="PR00455">
    <property type="entry name" value="HTHTETR"/>
</dbReference>
<dbReference type="Proteomes" id="UP001595851">
    <property type="component" value="Unassembled WGS sequence"/>
</dbReference>
<sequence length="213" mass="23585">MANVGGAPRGPYRSGIRRREQIVNAAAKAFGERGYNGASMRQIAADVGVSPAALLRHFQDKEELLASVLEWWARETAALHTEGRGGLAAFDDLRDLMEYHTRHRGLLELFIHLTGEASNEKHPARTFIQNRYTGIVNMLVKRLLATAETGEIPPLTDAQAEAEVRALCATMDGLEIQWLLDPTVNLTGLFDFHLDHTLERWKSGRYAPAATAP</sequence>
<accession>A0ABV8GMA9</accession>
<evidence type="ECO:0000313" key="7">
    <source>
        <dbReference type="EMBL" id="MFC4015080.1"/>
    </source>
</evidence>
<dbReference type="PROSITE" id="PS50977">
    <property type="entry name" value="HTH_TETR_2"/>
    <property type="match status" value="1"/>
</dbReference>
<evidence type="ECO:0000256" key="2">
    <source>
        <dbReference type="ARBA" id="ARBA00023015"/>
    </source>
</evidence>
<dbReference type="SUPFAM" id="SSF46689">
    <property type="entry name" value="Homeodomain-like"/>
    <property type="match status" value="1"/>
</dbReference>
<name>A0ABV8GMA9_9ACTN</name>
<reference evidence="8" key="1">
    <citation type="journal article" date="2019" name="Int. J. Syst. Evol. Microbiol.">
        <title>The Global Catalogue of Microorganisms (GCM) 10K type strain sequencing project: providing services to taxonomists for standard genome sequencing and annotation.</title>
        <authorList>
            <consortium name="The Broad Institute Genomics Platform"/>
            <consortium name="The Broad Institute Genome Sequencing Center for Infectious Disease"/>
            <person name="Wu L."/>
            <person name="Ma J."/>
        </authorList>
    </citation>
    <scope>NUCLEOTIDE SEQUENCE [LARGE SCALE GENOMIC DNA]</scope>
    <source>
        <strain evidence="8">TBRC 1276</strain>
    </source>
</reference>
<feature type="domain" description="HTH tetR-type" evidence="6">
    <location>
        <begin position="16"/>
        <end position="76"/>
    </location>
</feature>
<dbReference type="Gene3D" id="1.10.357.10">
    <property type="entry name" value="Tetracycline Repressor, domain 2"/>
    <property type="match status" value="1"/>
</dbReference>
<dbReference type="Pfam" id="PF00440">
    <property type="entry name" value="TetR_N"/>
    <property type="match status" value="1"/>
</dbReference>
<protein>
    <submittedName>
        <fullName evidence="7">TetR/AcrR family transcriptional regulator</fullName>
    </submittedName>
</protein>
<dbReference type="Pfam" id="PF13977">
    <property type="entry name" value="TetR_C_6"/>
    <property type="match status" value="1"/>
</dbReference>
<comment type="caution">
    <text evidence="7">The sequence shown here is derived from an EMBL/GenBank/DDBJ whole genome shotgun (WGS) entry which is preliminary data.</text>
</comment>
<dbReference type="RefSeq" id="WP_379534899.1">
    <property type="nucleotide sequence ID" value="NZ_JBHSBI010000040.1"/>
</dbReference>
<keyword evidence="8" id="KW-1185">Reference proteome</keyword>
<dbReference type="InterPro" id="IPR036271">
    <property type="entry name" value="Tet_transcr_reg_TetR-rel_C_sf"/>
</dbReference>
<keyword evidence="3 5" id="KW-0238">DNA-binding</keyword>
<keyword evidence="2" id="KW-0805">Transcription regulation</keyword>
<keyword evidence="4" id="KW-0804">Transcription</keyword>
<dbReference type="PANTHER" id="PTHR30055:SF234">
    <property type="entry name" value="HTH-TYPE TRANSCRIPTIONAL REGULATOR BETI"/>
    <property type="match status" value="1"/>
</dbReference>
<dbReference type="InterPro" id="IPR009057">
    <property type="entry name" value="Homeodomain-like_sf"/>
</dbReference>
<evidence type="ECO:0000256" key="5">
    <source>
        <dbReference type="PROSITE-ProRule" id="PRU00335"/>
    </source>
</evidence>
<gene>
    <name evidence="7" type="ORF">ACFOY2_48250</name>
</gene>
<dbReference type="InterPro" id="IPR001647">
    <property type="entry name" value="HTH_TetR"/>
</dbReference>
<dbReference type="InterPro" id="IPR050109">
    <property type="entry name" value="HTH-type_TetR-like_transc_reg"/>
</dbReference>
<evidence type="ECO:0000313" key="8">
    <source>
        <dbReference type="Proteomes" id="UP001595851"/>
    </source>
</evidence>
<organism evidence="7 8">
    <name type="scientific">Nonomuraea purpurea</name>
    <dbReference type="NCBI Taxonomy" id="1849276"/>
    <lineage>
        <taxon>Bacteria</taxon>
        <taxon>Bacillati</taxon>
        <taxon>Actinomycetota</taxon>
        <taxon>Actinomycetes</taxon>
        <taxon>Streptosporangiales</taxon>
        <taxon>Streptosporangiaceae</taxon>
        <taxon>Nonomuraea</taxon>
    </lineage>
</organism>
<evidence type="ECO:0000256" key="3">
    <source>
        <dbReference type="ARBA" id="ARBA00023125"/>
    </source>
</evidence>
<evidence type="ECO:0000256" key="4">
    <source>
        <dbReference type="ARBA" id="ARBA00023163"/>
    </source>
</evidence>
<evidence type="ECO:0000259" key="6">
    <source>
        <dbReference type="PROSITE" id="PS50977"/>
    </source>
</evidence>
<evidence type="ECO:0000256" key="1">
    <source>
        <dbReference type="ARBA" id="ARBA00022491"/>
    </source>
</evidence>
<keyword evidence="1" id="KW-0678">Repressor</keyword>
<dbReference type="InterPro" id="IPR039538">
    <property type="entry name" value="BetI_C"/>
</dbReference>
<dbReference type="SUPFAM" id="SSF48498">
    <property type="entry name" value="Tetracyclin repressor-like, C-terminal domain"/>
    <property type="match status" value="1"/>
</dbReference>
<feature type="DNA-binding region" description="H-T-H motif" evidence="5">
    <location>
        <begin position="39"/>
        <end position="58"/>
    </location>
</feature>